<dbReference type="EMBL" id="KQ965804">
    <property type="protein sequence ID" value="KXS11248.1"/>
    <property type="molecule type" value="Genomic_DNA"/>
</dbReference>
<feature type="signal peptide" evidence="1">
    <location>
        <begin position="1"/>
        <end position="27"/>
    </location>
</feature>
<proteinExistence type="predicted"/>
<keyword evidence="1" id="KW-0732">Signal</keyword>
<evidence type="ECO:0000313" key="3">
    <source>
        <dbReference type="Proteomes" id="UP000070544"/>
    </source>
</evidence>
<gene>
    <name evidence="2" type="ORF">M427DRAFT_440211</name>
</gene>
<name>A0A139A3P7_GONPJ</name>
<accession>A0A139A3P7</accession>
<dbReference type="Proteomes" id="UP000070544">
    <property type="component" value="Unassembled WGS sequence"/>
</dbReference>
<dbReference type="AlphaFoldDB" id="A0A139A3P7"/>
<evidence type="ECO:0000256" key="1">
    <source>
        <dbReference type="SAM" id="SignalP"/>
    </source>
</evidence>
<protein>
    <recommendedName>
        <fullName evidence="4">Extracellular membrane protein CFEM domain-containing protein</fullName>
    </recommendedName>
</protein>
<evidence type="ECO:0008006" key="4">
    <source>
        <dbReference type="Google" id="ProtNLM"/>
    </source>
</evidence>
<sequence length="142" mass="15107">MGRWRPAAFTIAAALLLFASSVTEVQSQGNCTSKACQTTLACVDLPTDEQFTVCVCSNRQDFVTCRDQCLVVDNLGITDARLNAVCGSVTNTRKVTSTARTSAAPSPTPSLSPGCSGGLCTQFVNTCAASSRRHRIWPLRLC</sequence>
<feature type="chain" id="PRO_5007295935" description="Extracellular membrane protein CFEM domain-containing protein" evidence="1">
    <location>
        <begin position="28"/>
        <end position="142"/>
    </location>
</feature>
<organism evidence="2 3">
    <name type="scientific">Gonapodya prolifera (strain JEL478)</name>
    <name type="common">Monoblepharis prolifera</name>
    <dbReference type="NCBI Taxonomy" id="1344416"/>
    <lineage>
        <taxon>Eukaryota</taxon>
        <taxon>Fungi</taxon>
        <taxon>Fungi incertae sedis</taxon>
        <taxon>Chytridiomycota</taxon>
        <taxon>Chytridiomycota incertae sedis</taxon>
        <taxon>Monoblepharidomycetes</taxon>
        <taxon>Monoblepharidales</taxon>
        <taxon>Gonapodyaceae</taxon>
        <taxon>Gonapodya</taxon>
    </lineage>
</organism>
<keyword evidence="3" id="KW-1185">Reference proteome</keyword>
<reference evidence="2 3" key="1">
    <citation type="journal article" date="2015" name="Genome Biol. Evol.">
        <title>Phylogenomic analyses indicate that early fungi evolved digesting cell walls of algal ancestors of land plants.</title>
        <authorList>
            <person name="Chang Y."/>
            <person name="Wang S."/>
            <person name="Sekimoto S."/>
            <person name="Aerts A.L."/>
            <person name="Choi C."/>
            <person name="Clum A."/>
            <person name="LaButti K.M."/>
            <person name="Lindquist E.A."/>
            <person name="Yee Ngan C."/>
            <person name="Ohm R.A."/>
            <person name="Salamov A.A."/>
            <person name="Grigoriev I.V."/>
            <person name="Spatafora J.W."/>
            <person name="Berbee M.L."/>
        </authorList>
    </citation>
    <scope>NUCLEOTIDE SEQUENCE [LARGE SCALE GENOMIC DNA]</scope>
    <source>
        <strain evidence="2 3">JEL478</strain>
    </source>
</reference>
<evidence type="ECO:0000313" key="2">
    <source>
        <dbReference type="EMBL" id="KXS11248.1"/>
    </source>
</evidence>